<dbReference type="Proteomes" id="UP001595851">
    <property type="component" value="Unassembled WGS sequence"/>
</dbReference>
<name>A0ABV8G1D0_9ACTN</name>
<keyword evidence="3" id="KW-1185">Reference proteome</keyword>
<organism evidence="2 3">
    <name type="scientific">Nonomuraea purpurea</name>
    <dbReference type="NCBI Taxonomy" id="1849276"/>
    <lineage>
        <taxon>Bacteria</taxon>
        <taxon>Bacillati</taxon>
        <taxon>Actinomycetota</taxon>
        <taxon>Actinomycetes</taxon>
        <taxon>Streptosporangiales</taxon>
        <taxon>Streptosporangiaceae</taxon>
        <taxon>Nonomuraea</taxon>
    </lineage>
</organism>
<evidence type="ECO:0000313" key="2">
    <source>
        <dbReference type="EMBL" id="MFC4006059.1"/>
    </source>
</evidence>
<accession>A0ABV8G1D0</accession>
<sequence>MPEPRPIKEGCLQGGNPNAYGGREQIRGLVMGTRPDEFGPVADAYRQTSRLLTETIAALRESAGRLVADGNWGGESARAMLTRMNRIQSYLQALRGGVDGVPLSLENVSRELVSAKERFDQATEQRTRNVYAMGSGGEIPVNDADEDARQFMVRLNGVFHNAHAELPDRLPWDAALASQAPYLPPDGPAPTPPVRGGDLPFEDTAPVRPTTDLAASPGYQATSAGPLPGASTTPGAIPPAAAPAPPVTTAPPVGVPTPPSAGRPPGTTSTASAPNAQQPNGDPRNARQPIGPVHTPPPGVPAPPQGRSPIEQAAPPAGRRDPDVATAQQARASESGPSVRPGSVPVVDASWPATGPAPAGAERATTGGTGMPFMPMGGMAGQENQTGRRTGNARGGGDDFFRPAVDCGPPVVG</sequence>
<dbReference type="EMBL" id="JBHSBI010000001">
    <property type="protein sequence ID" value="MFC4006059.1"/>
    <property type="molecule type" value="Genomic_DNA"/>
</dbReference>
<feature type="compositionally biased region" description="Low complexity" evidence="1">
    <location>
        <begin position="333"/>
        <end position="377"/>
    </location>
</feature>
<evidence type="ECO:0008006" key="4">
    <source>
        <dbReference type="Google" id="ProtNLM"/>
    </source>
</evidence>
<feature type="compositionally biased region" description="Pro residues" evidence="1">
    <location>
        <begin position="236"/>
        <end position="262"/>
    </location>
</feature>
<protein>
    <recommendedName>
        <fullName evidence="4">PPE domain-containing protein</fullName>
    </recommendedName>
</protein>
<dbReference type="Gene3D" id="1.10.287.1060">
    <property type="entry name" value="ESAT-6-like"/>
    <property type="match status" value="1"/>
</dbReference>
<comment type="caution">
    <text evidence="2">The sequence shown here is derived from an EMBL/GenBank/DDBJ whole genome shotgun (WGS) entry which is preliminary data.</text>
</comment>
<feature type="compositionally biased region" description="Polar residues" evidence="1">
    <location>
        <begin position="266"/>
        <end position="280"/>
    </location>
</feature>
<feature type="region of interest" description="Disordered" evidence="1">
    <location>
        <begin position="181"/>
        <end position="413"/>
    </location>
</feature>
<feature type="compositionally biased region" description="Pro residues" evidence="1">
    <location>
        <begin position="294"/>
        <end position="306"/>
    </location>
</feature>
<feature type="compositionally biased region" description="Pro residues" evidence="1">
    <location>
        <begin position="182"/>
        <end position="193"/>
    </location>
</feature>
<reference evidence="3" key="1">
    <citation type="journal article" date="2019" name="Int. J. Syst. Evol. Microbiol.">
        <title>The Global Catalogue of Microorganisms (GCM) 10K type strain sequencing project: providing services to taxonomists for standard genome sequencing and annotation.</title>
        <authorList>
            <consortium name="The Broad Institute Genomics Platform"/>
            <consortium name="The Broad Institute Genome Sequencing Center for Infectious Disease"/>
            <person name="Wu L."/>
            <person name="Ma J."/>
        </authorList>
    </citation>
    <scope>NUCLEOTIDE SEQUENCE [LARGE SCALE GENOMIC DNA]</scope>
    <source>
        <strain evidence="3">TBRC 1276</strain>
    </source>
</reference>
<evidence type="ECO:0000313" key="3">
    <source>
        <dbReference type="Proteomes" id="UP001595851"/>
    </source>
</evidence>
<evidence type="ECO:0000256" key="1">
    <source>
        <dbReference type="SAM" id="MobiDB-lite"/>
    </source>
</evidence>
<gene>
    <name evidence="2" type="ORF">ACFOY2_02415</name>
</gene>
<proteinExistence type="predicted"/>
<dbReference type="RefSeq" id="WP_379526220.1">
    <property type="nucleotide sequence ID" value="NZ_JBHSBI010000001.1"/>
</dbReference>